<dbReference type="EMBL" id="CP002363">
    <property type="protein sequence ID" value="ADV64747.1"/>
    <property type="molecule type" value="Genomic_DNA"/>
</dbReference>
<organism evidence="2 3">
    <name type="scientific">Desulfurococcus mucosus (strain ATCC 35584 / DSM 2162 / JCM 9187 / O7/1)</name>
    <dbReference type="NCBI Taxonomy" id="765177"/>
    <lineage>
        <taxon>Archaea</taxon>
        <taxon>Thermoproteota</taxon>
        <taxon>Thermoprotei</taxon>
        <taxon>Desulfurococcales</taxon>
        <taxon>Desulfurococcaceae</taxon>
        <taxon>Desulfurococcus</taxon>
    </lineage>
</organism>
<dbReference type="InterPro" id="IPR001296">
    <property type="entry name" value="Glyco_trans_1"/>
</dbReference>
<dbReference type="HOGENOM" id="CLU_711016_0_0_2"/>
<dbReference type="STRING" id="765177.Desmu_0429"/>
<protein>
    <submittedName>
        <fullName evidence="2">Glycosyl transferase group 1</fullName>
    </submittedName>
</protein>
<dbReference type="GO" id="GO:0016757">
    <property type="term" value="F:glycosyltransferase activity"/>
    <property type="evidence" value="ECO:0007669"/>
    <property type="project" value="InterPro"/>
</dbReference>
<proteinExistence type="predicted"/>
<gene>
    <name evidence="2" type="ordered locus">Desmu_0429</name>
</gene>
<dbReference type="PANTHER" id="PTHR46401:SF8">
    <property type="entry name" value="BLL6006 PROTEIN"/>
    <property type="match status" value="1"/>
</dbReference>
<dbReference type="PANTHER" id="PTHR46401">
    <property type="entry name" value="GLYCOSYLTRANSFERASE WBBK-RELATED"/>
    <property type="match status" value="1"/>
</dbReference>
<dbReference type="SUPFAM" id="SSF53756">
    <property type="entry name" value="UDP-Glycosyltransferase/glycogen phosphorylase"/>
    <property type="match status" value="1"/>
</dbReference>
<reference evidence="2 3" key="2">
    <citation type="journal article" date="2011" name="Stand. Genomic Sci.">
        <title>Complete genome sequence of Desulfurococcus mucosus type strain (O7/1).</title>
        <authorList>
            <person name="Wirth R."/>
            <person name="Chertkov O."/>
            <person name="Held B."/>
            <person name="Lapidus A."/>
            <person name="Nolan M."/>
            <person name="Lucas S."/>
            <person name="Hammon N."/>
            <person name="Deshpande S."/>
            <person name="Cheng J.F."/>
            <person name="Tapia R."/>
            <person name="Han C."/>
            <person name="Goodwin L."/>
            <person name="Pitluck S."/>
            <person name="Liolios K."/>
            <person name="Ioanna P."/>
            <person name="Ivanova N."/>
            <person name="Mavromatis K."/>
            <person name="Mikhailova N."/>
            <person name="Pati A."/>
            <person name="Chen A."/>
            <person name="Palaniappan K."/>
            <person name="Land M."/>
            <person name="Hauser L."/>
            <person name="Chang Y.J."/>
            <person name="Jeffries C.D."/>
            <person name="Bilek Y."/>
            <person name="Hader T."/>
            <person name="Rohde M."/>
            <person name="Spring S."/>
            <person name="Sikorski J."/>
            <person name="Goker M."/>
            <person name="Woyke T."/>
            <person name="Bristow J."/>
            <person name="Eisen J.A."/>
            <person name="Markowitz V."/>
            <person name="Hugenholtz P."/>
            <person name="Kyrpides N.C."/>
            <person name="Klenk H.P."/>
        </authorList>
    </citation>
    <scope>NUCLEOTIDE SEQUENCE [LARGE SCALE GENOMIC DNA]</scope>
    <source>
        <strain evidence="3">ATCC 35584 / DSM 2162 / JCM 9187 / O7/1</strain>
    </source>
</reference>
<dbReference type="Pfam" id="PF00534">
    <property type="entry name" value="Glycos_transf_1"/>
    <property type="match status" value="1"/>
</dbReference>
<evidence type="ECO:0000259" key="1">
    <source>
        <dbReference type="Pfam" id="PF00534"/>
    </source>
</evidence>
<evidence type="ECO:0000313" key="3">
    <source>
        <dbReference type="Proteomes" id="UP000001068"/>
    </source>
</evidence>
<sequence>MTTGRILVFSKLWWPEGGGGELATHLITKHILSRHFEVIVVSGTRHPTGEVMGYCRYLYWPVLREPYKPLEWLKLFSNTETLRKLVEKADTIYIPSHTLLPLAIAAKNINPRARVIVHLHNYQPLTYTSVILHDVNTRSLGDVIVELYEHGDVARAIATGLLDTLGVNRVSALALGYADRVVCVSRRQCGIIASGLPGVSRKLVHVYNLLPEVPPVEKRLGRPLLLFTGGDSYLKGFHLVLGAALELTRRGLDAEVLVTRRLGEIGLSAARRLGRVLKPIGHVDYERLLELYSTSYALLHPSIWEEPLPYAVIESMLSGTIPIASRVGGVPEIVDGTPAERFMFIPGDPLILAEKIEEVIAMGREELLSIGGQLREATLRKFEATKIEGKLLKAFGVE</sequence>
<reference evidence="3" key="1">
    <citation type="submission" date="2010-11" db="EMBL/GenBank/DDBJ databases">
        <title>The complete genome of Desulfurococcus mucosus DSM 2162.</title>
        <authorList>
            <consortium name="US DOE Joint Genome Institute (JGI-PGF)"/>
            <person name="Lucas S."/>
            <person name="Copeland A."/>
            <person name="Lapidus A."/>
            <person name="Bruce D."/>
            <person name="Goodwin L."/>
            <person name="Pitluck S."/>
            <person name="Kyrpides N."/>
            <person name="Mavromatis K."/>
            <person name="Pagani I."/>
            <person name="Ivanova N."/>
            <person name="Ovchinnikova G."/>
            <person name="Chertkov O."/>
            <person name="Held B."/>
            <person name="Brettin T."/>
            <person name="Detter J.C."/>
            <person name="Tapia R."/>
            <person name="Han C."/>
            <person name="Land M."/>
            <person name="Hauser L."/>
            <person name="Markowitz V."/>
            <person name="Cheng J.-F."/>
            <person name="Hugenholtz P."/>
            <person name="Woyke T."/>
            <person name="Wu D."/>
            <person name="Wirth R."/>
            <person name="Bilek Y."/>
            <person name="Hader T."/>
            <person name="Klenk H.-P."/>
            <person name="Eisen J.A."/>
        </authorList>
    </citation>
    <scope>NUCLEOTIDE SEQUENCE [LARGE SCALE GENOMIC DNA]</scope>
    <source>
        <strain evidence="3">ATCC 35584 / DSM 2162 / JCM 9187 / O7/1</strain>
    </source>
</reference>
<dbReference type="AlphaFoldDB" id="E8R8C1"/>
<dbReference type="GeneID" id="10153122"/>
<dbReference type="Proteomes" id="UP000001068">
    <property type="component" value="Chromosome"/>
</dbReference>
<keyword evidence="3" id="KW-1185">Reference proteome</keyword>
<dbReference type="RefSeq" id="WP_013561969.1">
    <property type="nucleotide sequence ID" value="NC_014961.1"/>
</dbReference>
<name>E8R8C1_DESM0</name>
<dbReference type="OrthoDB" id="131038at2157"/>
<keyword evidence="2" id="KW-0808">Transferase</keyword>
<accession>E8R8C1</accession>
<dbReference type="Gene3D" id="3.40.50.2000">
    <property type="entry name" value="Glycogen Phosphorylase B"/>
    <property type="match status" value="2"/>
</dbReference>
<feature type="domain" description="Glycosyl transferase family 1" evidence="1">
    <location>
        <begin position="217"/>
        <end position="363"/>
    </location>
</feature>
<dbReference type="eggNOG" id="arCOG01418">
    <property type="taxonomic scope" value="Archaea"/>
</dbReference>
<dbReference type="CDD" id="cd03801">
    <property type="entry name" value="GT4_PimA-like"/>
    <property type="match status" value="1"/>
</dbReference>
<dbReference type="KEGG" id="dmu:Desmu_0429"/>
<evidence type="ECO:0000313" key="2">
    <source>
        <dbReference type="EMBL" id="ADV64747.1"/>
    </source>
</evidence>